<comment type="subcellular location">
    <subcellularLocation>
        <location evidence="2">Chromosome</location>
        <location evidence="2">Telomere</location>
    </subcellularLocation>
    <subcellularLocation>
        <location evidence="1">Nucleus</location>
    </subcellularLocation>
</comment>
<dbReference type="CDD" id="cd00873">
    <property type="entry name" value="KU80"/>
    <property type="match status" value="1"/>
</dbReference>
<evidence type="ECO:0000256" key="16">
    <source>
        <dbReference type="ARBA" id="ARBA00023242"/>
    </source>
</evidence>
<comment type="catalytic activity">
    <reaction evidence="19">
        <text>ATP + H2O = ADP + phosphate + H(+)</text>
        <dbReference type="Rhea" id="RHEA:13065"/>
        <dbReference type="ChEBI" id="CHEBI:15377"/>
        <dbReference type="ChEBI" id="CHEBI:15378"/>
        <dbReference type="ChEBI" id="CHEBI:30616"/>
        <dbReference type="ChEBI" id="CHEBI:43474"/>
        <dbReference type="ChEBI" id="CHEBI:456216"/>
        <dbReference type="EC" id="3.6.4.12"/>
    </reaction>
</comment>
<keyword evidence="10" id="KW-0347">Helicase</keyword>
<evidence type="ECO:0000256" key="2">
    <source>
        <dbReference type="ARBA" id="ARBA00004574"/>
    </source>
</evidence>
<evidence type="ECO:0000256" key="19">
    <source>
        <dbReference type="ARBA" id="ARBA00047995"/>
    </source>
</evidence>
<keyword evidence="9" id="KW-0378">Hydrolase</keyword>
<dbReference type="OrthoDB" id="30826at2759"/>
<dbReference type="EMBL" id="LAEV01001407">
    <property type="protein sequence ID" value="KKA28187.1"/>
    <property type="molecule type" value="Genomic_DNA"/>
</dbReference>
<dbReference type="FunFam" id="3.40.50.410:FF:000073">
    <property type="entry name" value="ATP-dependent DNA helicase II subunit 2"/>
    <property type="match status" value="1"/>
</dbReference>
<keyword evidence="14" id="KW-0233">DNA recombination</keyword>
<dbReference type="SUPFAM" id="SSF101420">
    <property type="entry name" value="C-terminal domain of Ku80"/>
    <property type="match status" value="1"/>
</dbReference>
<dbReference type="GO" id="GO:0003678">
    <property type="term" value="F:DNA helicase activity"/>
    <property type="evidence" value="ECO:0007669"/>
    <property type="project" value="UniProtKB-EC"/>
</dbReference>
<dbReference type="InterPro" id="IPR036465">
    <property type="entry name" value="vWFA_dom_sf"/>
</dbReference>
<evidence type="ECO:0000256" key="7">
    <source>
        <dbReference type="ARBA" id="ARBA00022741"/>
    </source>
</evidence>
<dbReference type="PROSITE" id="PS50234">
    <property type="entry name" value="VWFA"/>
    <property type="match status" value="1"/>
</dbReference>
<dbReference type="Gene3D" id="2.40.290.10">
    <property type="match status" value="1"/>
</dbReference>
<evidence type="ECO:0000256" key="1">
    <source>
        <dbReference type="ARBA" id="ARBA00004123"/>
    </source>
</evidence>
<evidence type="ECO:0000256" key="15">
    <source>
        <dbReference type="ARBA" id="ARBA00023204"/>
    </source>
</evidence>
<feature type="domain" description="VWFA" evidence="20">
    <location>
        <begin position="6"/>
        <end position="216"/>
    </location>
</feature>
<reference evidence="21 22" key="1">
    <citation type="submission" date="2015-03" db="EMBL/GenBank/DDBJ databases">
        <authorList>
            <person name="Radwan O."/>
            <person name="Al-Naeli F.A."/>
            <person name="Rendon G.A."/>
            <person name="Fields C."/>
        </authorList>
    </citation>
    <scope>NUCLEOTIDE SEQUENCE [LARGE SCALE GENOMIC DNA]</scope>
    <source>
        <strain evidence="21">CR-DP1</strain>
    </source>
</reference>
<dbReference type="SUPFAM" id="SSF100939">
    <property type="entry name" value="SPOC domain-like"/>
    <property type="match status" value="1"/>
</dbReference>
<keyword evidence="13" id="KW-0238">DNA-binding</keyword>
<dbReference type="SUPFAM" id="SSF53300">
    <property type="entry name" value="vWA-like"/>
    <property type="match status" value="1"/>
</dbReference>
<gene>
    <name evidence="21" type="ORF">TD95_003720</name>
</gene>
<evidence type="ECO:0000256" key="5">
    <source>
        <dbReference type="ARBA" id="ARBA00021792"/>
    </source>
</evidence>
<sequence length="730" mass="80563">MAEKEAWVFVIDMGRSMAAIGPSRDQSNLDFGMRYIWDKISHIVSLNRKTINVGVIGLRTDETANSMDWEESYYHIQVLQELKPCTLSDVRLLKEKIRPSKQVKGDAISALILATNMMIDFTKKLKYQRRIVLLTDGCGTMDDDDMDSLAEKLKEYGISLLILGIDFDDEEFGFKENNKQEFKATLFQAKTEAIFHSLADLANGKCATVAEAISELDIPNVKTPRPYKTYDGLLGLGTPGNALIESAPNNLLIGIERYFRTKSASPMTASTVVVRAGTGNGDANVTVLEDADIAAVRMARSYTVKDETAPGGEIDVPVDELAKGYEYGRTAVYINQSDENVTTLETKKSFSILGFVEKSHYNTVFNMGESCVSFARRSEPASMLSFATLLTAMDRAGAYAVARFVAKDWKEPQLLLLIPDVEEQCLYDVPLPFSEDLRRFRFAPLDRLVTVMGETVTAKHKLLPDEDLDAAMSEFVDAMDLSTWAVDENSNPTEYITVEENFNPLIHRIKLAVQHRGVYPELPIPPIPSNLLLFSAPADDLLSAAAAQITALLGAANVTKVPPKPKKRLRRDPPKPLSGLDVNALLDARGGSTTPSAATAAAATLSMDNAVPEFKQMLDAAQDDKKTADAVAQMGAIIRLLINQGFGGNTDDRVLEHLGTVRDEMIDMNLPDLYNNYLRELKSDLLAGKLGGDRKELWFKIIKIAKLGLIREDQADASTVSMQQAIEFYT</sequence>
<dbReference type="EC" id="3.6.4.12" evidence="4"/>
<dbReference type="GO" id="GO:0003690">
    <property type="term" value="F:double-stranded DNA binding"/>
    <property type="evidence" value="ECO:0007669"/>
    <property type="project" value="TreeGrafter"/>
</dbReference>
<evidence type="ECO:0000313" key="22">
    <source>
        <dbReference type="Proteomes" id="UP000033483"/>
    </source>
</evidence>
<evidence type="ECO:0000256" key="4">
    <source>
        <dbReference type="ARBA" id="ARBA00012551"/>
    </source>
</evidence>
<dbReference type="Gene3D" id="1.25.40.240">
    <property type="entry name" value="Ku, C-terminal domain"/>
    <property type="match status" value="1"/>
</dbReference>
<keyword evidence="11" id="KW-0067">ATP-binding</keyword>
<dbReference type="Proteomes" id="UP000033483">
    <property type="component" value="Unassembled WGS sequence"/>
</dbReference>
<keyword evidence="22" id="KW-1185">Reference proteome</keyword>
<dbReference type="GO" id="GO:0006310">
    <property type="term" value="P:DNA recombination"/>
    <property type="evidence" value="ECO:0007669"/>
    <property type="project" value="UniProtKB-KW"/>
</dbReference>
<evidence type="ECO:0000256" key="12">
    <source>
        <dbReference type="ARBA" id="ARBA00022895"/>
    </source>
</evidence>
<dbReference type="Gene3D" id="3.40.50.410">
    <property type="entry name" value="von Willebrand factor, type A domain"/>
    <property type="match status" value="1"/>
</dbReference>
<organism evidence="21 22">
    <name type="scientific">Thielaviopsis punctulata</name>
    <dbReference type="NCBI Taxonomy" id="72032"/>
    <lineage>
        <taxon>Eukaryota</taxon>
        <taxon>Fungi</taxon>
        <taxon>Dikarya</taxon>
        <taxon>Ascomycota</taxon>
        <taxon>Pezizomycotina</taxon>
        <taxon>Sordariomycetes</taxon>
        <taxon>Hypocreomycetidae</taxon>
        <taxon>Microascales</taxon>
        <taxon>Ceratocystidaceae</taxon>
        <taxon>Thielaviopsis</taxon>
    </lineage>
</organism>
<dbReference type="Pfam" id="PF02735">
    <property type="entry name" value="Ku"/>
    <property type="match status" value="1"/>
</dbReference>
<comment type="similarity">
    <text evidence="3">Belongs to the ku80 family.</text>
</comment>
<dbReference type="InterPro" id="IPR024193">
    <property type="entry name" value="Ku80"/>
</dbReference>
<dbReference type="Gene3D" id="1.10.1600.10">
    <property type="match status" value="1"/>
</dbReference>
<dbReference type="Pfam" id="PF08785">
    <property type="entry name" value="Ku_PK_bind"/>
    <property type="match status" value="1"/>
</dbReference>
<keyword evidence="6" id="KW-0158">Chromosome</keyword>
<evidence type="ECO:0000313" key="21">
    <source>
        <dbReference type="EMBL" id="KKA28187.1"/>
    </source>
</evidence>
<keyword evidence="8" id="KW-0227">DNA damage</keyword>
<dbReference type="AlphaFoldDB" id="A0A0F4ZCC8"/>
<evidence type="ECO:0000256" key="17">
    <source>
        <dbReference type="ARBA" id="ARBA00024890"/>
    </source>
</evidence>
<accession>A0A0F4ZCC8</accession>
<dbReference type="SMART" id="SM00559">
    <property type="entry name" value="Ku78"/>
    <property type="match status" value="1"/>
</dbReference>
<evidence type="ECO:0000256" key="3">
    <source>
        <dbReference type="ARBA" id="ARBA00007726"/>
    </source>
</evidence>
<evidence type="ECO:0000259" key="20">
    <source>
        <dbReference type="PROSITE" id="PS50234"/>
    </source>
</evidence>
<keyword evidence="16" id="KW-0539">Nucleus</keyword>
<dbReference type="GO" id="GO:0000781">
    <property type="term" value="C:chromosome, telomeric region"/>
    <property type="evidence" value="ECO:0007669"/>
    <property type="project" value="UniProtKB-SubCell"/>
</dbReference>
<dbReference type="PANTHER" id="PTHR12604">
    <property type="entry name" value="KU AUTOANTIGEN DNA HELICASE"/>
    <property type="match status" value="1"/>
</dbReference>
<dbReference type="GO" id="GO:0000723">
    <property type="term" value="P:telomere maintenance"/>
    <property type="evidence" value="ECO:0007669"/>
    <property type="project" value="InterPro"/>
</dbReference>
<dbReference type="GO" id="GO:0016787">
    <property type="term" value="F:hydrolase activity"/>
    <property type="evidence" value="ECO:0007669"/>
    <property type="project" value="UniProtKB-KW"/>
</dbReference>
<dbReference type="InterPro" id="IPR014893">
    <property type="entry name" value="Ku_PK_bind"/>
</dbReference>
<dbReference type="GO" id="GO:0006303">
    <property type="term" value="P:double-strand break repair via nonhomologous end joining"/>
    <property type="evidence" value="ECO:0007669"/>
    <property type="project" value="InterPro"/>
</dbReference>
<evidence type="ECO:0000256" key="8">
    <source>
        <dbReference type="ARBA" id="ARBA00022763"/>
    </source>
</evidence>
<dbReference type="InterPro" id="IPR036494">
    <property type="entry name" value="Ku_C_sf"/>
</dbReference>
<evidence type="ECO:0000256" key="13">
    <source>
        <dbReference type="ARBA" id="ARBA00023125"/>
    </source>
</evidence>
<evidence type="ECO:0000256" key="14">
    <source>
        <dbReference type="ARBA" id="ARBA00023172"/>
    </source>
</evidence>
<keyword evidence="7" id="KW-0547">Nucleotide-binding</keyword>
<dbReference type="InterPro" id="IPR016194">
    <property type="entry name" value="SPOC-like_C_dom_sf"/>
</dbReference>
<dbReference type="Pfam" id="PF03731">
    <property type="entry name" value="Ku_N"/>
    <property type="match status" value="1"/>
</dbReference>
<dbReference type="GO" id="GO:0003684">
    <property type="term" value="F:damaged DNA binding"/>
    <property type="evidence" value="ECO:0007669"/>
    <property type="project" value="InterPro"/>
</dbReference>
<dbReference type="InterPro" id="IPR006164">
    <property type="entry name" value="DNA_bd_Ku70/Ku80"/>
</dbReference>
<evidence type="ECO:0000256" key="18">
    <source>
        <dbReference type="ARBA" id="ARBA00031847"/>
    </source>
</evidence>
<evidence type="ECO:0000256" key="10">
    <source>
        <dbReference type="ARBA" id="ARBA00022806"/>
    </source>
</evidence>
<name>A0A0F4ZCC8_9PEZI</name>
<dbReference type="PANTHER" id="PTHR12604:SF4">
    <property type="entry name" value="X-RAY REPAIR CROSS-COMPLEMENTING PROTEIN 5"/>
    <property type="match status" value="1"/>
</dbReference>
<dbReference type="InterPro" id="IPR002035">
    <property type="entry name" value="VWF_A"/>
</dbReference>
<proteinExistence type="inferred from homology"/>
<dbReference type="GO" id="GO:0042162">
    <property type="term" value="F:telomeric DNA binding"/>
    <property type="evidence" value="ECO:0007669"/>
    <property type="project" value="InterPro"/>
</dbReference>
<keyword evidence="12" id="KW-0779">Telomere</keyword>
<evidence type="ECO:0000256" key="9">
    <source>
        <dbReference type="ARBA" id="ARBA00022801"/>
    </source>
</evidence>
<comment type="function">
    <text evidence="17">Single-stranded DNA-dependent ATP-dependent helicase. Involved in non-homologous end joining (NHEJ) DNA double strand break repair. DNA-binding is sequence-independent but has a high affinity to nicks in double-stranded DNA and to the ends of duplex DNA. Binds to naturally occurring chromosomal ends, and therefore provides chromosomal end protection. Required also for telomere recombination to repair telomeric ends in the absence of telomerase. KU70, of the KU70/KU80 heterodimer, binds to the stem loop of TLC1, the RNA component of telomerase. Involved in telomere maintenance. Interacts with telomeric repeats and subtelomeric sequences thereby controlling telomere length and protecting against subtelomeric rearrangement. Maintains telomeric chromatin, which is involved in silencing the expression of genes located at the telomere. Required for mating-type switching.</text>
</comment>
<dbReference type="InterPro" id="IPR005161">
    <property type="entry name" value="Ku_N"/>
</dbReference>
<dbReference type="GO" id="GO:0005524">
    <property type="term" value="F:ATP binding"/>
    <property type="evidence" value="ECO:0007669"/>
    <property type="project" value="UniProtKB-KW"/>
</dbReference>
<keyword evidence="15" id="KW-0234">DNA repair</keyword>
<comment type="caution">
    <text evidence="21">The sequence shown here is derived from an EMBL/GenBank/DDBJ whole genome shotgun (WGS) entry which is preliminary data.</text>
</comment>
<protein>
    <recommendedName>
        <fullName evidence="5">ATP-dependent DNA helicase II subunit 2</fullName>
        <ecNumber evidence="4">3.6.4.12</ecNumber>
    </recommendedName>
    <alternativeName>
        <fullName evidence="18">ATP-dependent DNA helicase II subunit Ku80</fullName>
    </alternativeName>
</protein>
<evidence type="ECO:0000256" key="6">
    <source>
        <dbReference type="ARBA" id="ARBA00022454"/>
    </source>
</evidence>
<evidence type="ECO:0000256" key="11">
    <source>
        <dbReference type="ARBA" id="ARBA00022840"/>
    </source>
</evidence>
<dbReference type="GO" id="GO:0043564">
    <property type="term" value="C:Ku70:Ku80 complex"/>
    <property type="evidence" value="ECO:0007669"/>
    <property type="project" value="InterPro"/>
</dbReference>